<dbReference type="Pfam" id="PF17645">
    <property type="entry name" value="Amdase"/>
    <property type="match status" value="1"/>
</dbReference>
<organism evidence="1">
    <name type="scientific">marine metagenome</name>
    <dbReference type="NCBI Taxonomy" id="408172"/>
    <lineage>
        <taxon>unclassified sequences</taxon>
        <taxon>metagenomes</taxon>
        <taxon>ecological metagenomes</taxon>
    </lineage>
</organism>
<name>A0A382BK40_9ZZZZ</name>
<gene>
    <name evidence="1" type="ORF">METZ01_LOCUS167019</name>
</gene>
<dbReference type="Gene3D" id="3.40.50.12500">
    <property type="match status" value="1"/>
</dbReference>
<sequence>MADNGADAVGQVGSNWVHCNGTDAADIRSFCDRMVDTYGMPFHMAGMTLVEAARELGAEKVALNSVYYWPDWRDGLNGFLGSAGLDVAYAGNFVDLGIFDDQEWVNAQRWIFDGDTAVESVVRTVERAPDAEVVIVSGMPNWRSDDGLNERCLHRIEAMEAAVGRPVIASDTTLYWALFRSLGITPTFVPGTLLGRL</sequence>
<dbReference type="AlphaFoldDB" id="A0A382BK40"/>
<dbReference type="InterPro" id="IPR026286">
    <property type="entry name" value="MaiA/AMDase"/>
</dbReference>
<reference evidence="1" key="1">
    <citation type="submission" date="2018-05" db="EMBL/GenBank/DDBJ databases">
        <authorList>
            <person name="Lanie J.A."/>
            <person name="Ng W.-L."/>
            <person name="Kazmierczak K.M."/>
            <person name="Andrzejewski T.M."/>
            <person name="Davidsen T.M."/>
            <person name="Wayne K.J."/>
            <person name="Tettelin H."/>
            <person name="Glass J.I."/>
            <person name="Rusch D."/>
            <person name="Podicherti R."/>
            <person name="Tsui H.-C.T."/>
            <person name="Winkler M.E."/>
        </authorList>
    </citation>
    <scope>NUCLEOTIDE SEQUENCE</scope>
</reference>
<protein>
    <submittedName>
        <fullName evidence="1">Uncharacterized protein</fullName>
    </submittedName>
</protein>
<evidence type="ECO:0000313" key="1">
    <source>
        <dbReference type="EMBL" id="SVB14165.1"/>
    </source>
</evidence>
<dbReference type="InterPro" id="IPR053714">
    <property type="entry name" value="Iso_Racemase_Enz_sf"/>
</dbReference>
<proteinExistence type="predicted"/>
<accession>A0A382BK40</accession>
<dbReference type="EMBL" id="UINC01030189">
    <property type="protein sequence ID" value="SVB14165.1"/>
    <property type="molecule type" value="Genomic_DNA"/>
</dbReference>